<protein>
    <submittedName>
        <fullName evidence="1">Uncharacterized protein</fullName>
    </submittedName>
</protein>
<keyword evidence="2" id="KW-1185">Reference proteome</keyword>
<evidence type="ECO:0000313" key="1">
    <source>
        <dbReference type="EMBL" id="CCF83474.1"/>
    </source>
</evidence>
<reference evidence="1 2" key="1">
    <citation type="journal article" date="2012" name="ISME J.">
        <title>Nitrification expanded: discovery, physiology and genomics of a nitrite-oxidizing bacterium from the phylum Chloroflexi.</title>
        <authorList>
            <person name="Sorokin D.Y."/>
            <person name="Lucker S."/>
            <person name="Vejmelkova D."/>
            <person name="Kostrikina N.A."/>
            <person name="Kleerebezem R."/>
            <person name="Rijpstra W.I."/>
            <person name="Damste J.S."/>
            <person name="Le Paslier D."/>
            <person name="Muyzer G."/>
            <person name="Wagner M."/>
            <person name="van Loosdrecht M.C."/>
            <person name="Daims H."/>
        </authorList>
    </citation>
    <scope>NUCLEOTIDE SEQUENCE [LARGE SCALE GENOMIC DNA]</scope>
    <source>
        <strain evidence="2">none</strain>
    </source>
</reference>
<dbReference type="RefSeq" id="WP_008476666.1">
    <property type="nucleotide sequence ID" value="NZ_CAGS01000148.1"/>
</dbReference>
<organism evidence="1 2">
    <name type="scientific">Nitrolancea hollandica Lb</name>
    <dbReference type="NCBI Taxonomy" id="1129897"/>
    <lineage>
        <taxon>Bacteria</taxon>
        <taxon>Pseudomonadati</taxon>
        <taxon>Thermomicrobiota</taxon>
        <taxon>Thermomicrobia</taxon>
        <taxon>Sphaerobacterales</taxon>
        <taxon>Sphaerobacterineae</taxon>
        <taxon>Sphaerobacteraceae</taxon>
        <taxon>Nitrolancea</taxon>
    </lineage>
</organism>
<dbReference type="EMBL" id="CAGS01000148">
    <property type="protein sequence ID" value="CCF83474.1"/>
    <property type="molecule type" value="Genomic_DNA"/>
</dbReference>
<proteinExistence type="predicted"/>
<comment type="caution">
    <text evidence="1">The sequence shown here is derived from an EMBL/GenBank/DDBJ whole genome shotgun (WGS) entry which is preliminary data.</text>
</comment>
<evidence type="ECO:0000313" key="2">
    <source>
        <dbReference type="Proteomes" id="UP000004221"/>
    </source>
</evidence>
<name>I4EFL2_9BACT</name>
<sequence length="55" mass="6614">MSKDTCFGCVHLTEEEEIDHQEFYCTKFGKTVKVNWDEWEGYEPPRPLKKDCKEE</sequence>
<accession>I4EFL2</accession>
<gene>
    <name evidence="1" type="ORF">NITHO_2310017</name>
</gene>
<dbReference type="Proteomes" id="UP000004221">
    <property type="component" value="Unassembled WGS sequence"/>
</dbReference>
<dbReference type="AlphaFoldDB" id="I4EFL2"/>